<evidence type="ECO:0000256" key="1">
    <source>
        <dbReference type="ARBA" id="ARBA00010641"/>
    </source>
</evidence>
<dbReference type="PANTHER" id="PTHR43133:SF8">
    <property type="entry name" value="RNA POLYMERASE SIGMA FACTOR HI_1459-RELATED"/>
    <property type="match status" value="1"/>
</dbReference>
<evidence type="ECO:0000256" key="5">
    <source>
        <dbReference type="ARBA" id="ARBA00023163"/>
    </source>
</evidence>
<proteinExistence type="inferred from homology"/>
<dbReference type="GO" id="GO:0006352">
    <property type="term" value="P:DNA-templated transcription initiation"/>
    <property type="evidence" value="ECO:0007669"/>
    <property type="project" value="InterPro"/>
</dbReference>
<dbReference type="NCBIfam" id="TIGR02937">
    <property type="entry name" value="sigma70-ECF"/>
    <property type="match status" value="1"/>
</dbReference>
<evidence type="ECO:0000256" key="3">
    <source>
        <dbReference type="ARBA" id="ARBA00023082"/>
    </source>
</evidence>
<dbReference type="Gene3D" id="1.10.1740.10">
    <property type="match status" value="1"/>
</dbReference>
<keyword evidence="3" id="KW-0731">Sigma factor</keyword>
<keyword evidence="4" id="KW-0238">DNA-binding</keyword>
<accession>A0A6B1DPH1</accession>
<sequence length="214" mass="24421">MLVDEQTLRLQARWLAAARIGNGDAYGALFMAYHAALVRYAWPLVGSQEDAEDAVHDAFLKSWQRLDRFDERRGAYGTWIFAVTRNCCLDRLRARKRRPTSQAPDPDAQAEWLADDAPDPEYQAMQQDRQSAMMARLAMLPPAYRETLVLFYWNDLSVHEIAQVTGTSESNVKSRLSRGRSRLADMLCREMGVRRDRQPSLDALDLLLTESGQV</sequence>
<gene>
    <name evidence="8" type="ORF">F4Y08_01550</name>
</gene>
<dbReference type="SUPFAM" id="SSF88659">
    <property type="entry name" value="Sigma3 and sigma4 domains of RNA polymerase sigma factors"/>
    <property type="match status" value="1"/>
</dbReference>
<evidence type="ECO:0000313" key="8">
    <source>
        <dbReference type="EMBL" id="MYD89011.1"/>
    </source>
</evidence>
<dbReference type="InterPro" id="IPR036388">
    <property type="entry name" value="WH-like_DNA-bd_sf"/>
</dbReference>
<dbReference type="Gene3D" id="1.10.10.10">
    <property type="entry name" value="Winged helix-like DNA-binding domain superfamily/Winged helix DNA-binding domain"/>
    <property type="match status" value="1"/>
</dbReference>
<dbReference type="PANTHER" id="PTHR43133">
    <property type="entry name" value="RNA POLYMERASE ECF-TYPE SIGMA FACTO"/>
    <property type="match status" value="1"/>
</dbReference>
<dbReference type="InterPro" id="IPR013249">
    <property type="entry name" value="RNA_pol_sigma70_r4_t2"/>
</dbReference>
<dbReference type="InterPro" id="IPR013324">
    <property type="entry name" value="RNA_pol_sigma_r3/r4-like"/>
</dbReference>
<comment type="caution">
    <text evidence="8">The sequence shown here is derived from an EMBL/GenBank/DDBJ whole genome shotgun (WGS) entry which is preliminary data.</text>
</comment>
<dbReference type="GO" id="GO:0016987">
    <property type="term" value="F:sigma factor activity"/>
    <property type="evidence" value="ECO:0007669"/>
    <property type="project" value="UniProtKB-KW"/>
</dbReference>
<evidence type="ECO:0000256" key="2">
    <source>
        <dbReference type="ARBA" id="ARBA00023015"/>
    </source>
</evidence>
<dbReference type="InterPro" id="IPR007627">
    <property type="entry name" value="RNA_pol_sigma70_r2"/>
</dbReference>
<dbReference type="SUPFAM" id="SSF88946">
    <property type="entry name" value="Sigma2 domain of RNA polymerase sigma factors"/>
    <property type="match status" value="1"/>
</dbReference>
<comment type="similarity">
    <text evidence="1">Belongs to the sigma-70 factor family. ECF subfamily.</text>
</comment>
<evidence type="ECO:0000259" key="6">
    <source>
        <dbReference type="Pfam" id="PF04542"/>
    </source>
</evidence>
<reference evidence="8" key="1">
    <citation type="submission" date="2019-09" db="EMBL/GenBank/DDBJ databases">
        <title>Characterisation of the sponge microbiome using genome-centric metagenomics.</title>
        <authorList>
            <person name="Engelberts J.P."/>
            <person name="Robbins S.J."/>
            <person name="De Goeij J.M."/>
            <person name="Aranda M."/>
            <person name="Bell S.C."/>
            <person name="Webster N.S."/>
        </authorList>
    </citation>
    <scope>NUCLEOTIDE SEQUENCE</scope>
    <source>
        <strain evidence="8">SB0662_bin_9</strain>
    </source>
</reference>
<organism evidence="8">
    <name type="scientific">Caldilineaceae bacterium SB0662_bin_9</name>
    <dbReference type="NCBI Taxonomy" id="2605258"/>
    <lineage>
        <taxon>Bacteria</taxon>
        <taxon>Bacillati</taxon>
        <taxon>Chloroflexota</taxon>
        <taxon>Caldilineae</taxon>
        <taxon>Caldilineales</taxon>
        <taxon>Caldilineaceae</taxon>
    </lineage>
</organism>
<feature type="domain" description="RNA polymerase sigma-70 region 2" evidence="6">
    <location>
        <begin position="29"/>
        <end position="98"/>
    </location>
</feature>
<keyword evidence="2" id="KW-0805">Transcription regulation</keyword>
<dbReference type="InterPro" id="IPR013325">
    <property type="entry name" value="RNA_pol_sigma_r2"/>
</dbReference>
<dbReference type="EMBL" id="VXPY01000013">
    <property type="protein sequence ID" value="MYD89011.1"/>
    <property type="molecule type" value="Genomic_DNA"/>
</dbReference>
<name>A0A6B1DPH1_9CHLR</name>
<keyword evidence="5" id="KW-0804">Transcription</keyword>
<protein>
    <submittedName>
        <fullName evidence="8">Sigma-70 family RNA polymerase sigma factor</fullName>
    </submittedName>
</protein>
<dbReference type="AlphaFoldDB" id="A0A6B1DPH1"/>
<dbReference type="Pfam" id="PF04542">
    <property type="entry name" value="Sigma70_r2"/>
    <property type="match status" value="1"/>
</dbReference>
<dbReference type="Pfam" id="PF08281">
    <property type="entry name" value="Sigma70_r4_2"/>
    <property type="match status" value="1"/>
</dbReference>
<feature type="domain" description="RNA polymerase sigma factor 70 region 4 type 2" evidence="7">
    <location>
        <begin position="132"/>
        <end position="183"/>
    </location>
</feature>
<dbReference type="GO" id="GO:0003677">
    <property type="term" value="F:DNA binding"/>
    <property type="evidence" value="ECO:0007669"/>
    <property type="project" value="UniProtKB-KW"/>
</dbReference>
<evidence type="ECO:0000259" key="7">
    <source>
        <dbReference type="Pfam" id="PF08281"/>
    </source>
</evidence>
<dbReference type="InterPro" id="IPR014284">
    <property type="entry name" value="RNA_pol_sigma-70_dom"/>
</dbReference>
<evidence type="ECO:0000256" key="4">
    <source>
        <dbReference type="ARBA" id="ARBA00023125"/>
    </source>
</evidence>
<dbReference type="CDD" id="cd06171">
    <property type="entry name" value="Sigma70_r4"/>
    <property type="match status" value="1"/>
</dbReference>
<dbReference type="InterPro" id="IPR039425">
    <property type="entry name" value="RNA_pol_sigma-70-like"/>
</dbReference>